<evidence type="ECO:0000259" key="1">
    <source>
        <dbReference type="Pfam" id="PF09924"/>
    </source>
</evidence>
<dbReference type="PANTHER" id="PTHR41373">
    <property type="entry name" value="DUF2156 DOMAIN-CONTAINING PROTEIN"/>
    <property type="match status" value="1"/>
</dbReference>
<accession>A0A9D1FRZ8</accession>
<dbReference type="Pfam" id="PF09924">
    <property type="entry name" value="LPG_synthase_C"/>
    <property type="match status" value="1"/>
</dbReference>
<name>A0A9D1FRZ8_9FIRM</name>
<dbReference type="SUPFAM" id="SSF55729">
    <property type="entry name" value="Acyl-CoA N-acyltransferases (Nat)"/>
    <property type="match status" value="2"/>
</dbReference>
<dbReference type="Gene3D" id="3.40.630.30">
    <property type="match status" value="1"/>
</dbReference>
<proteinExistence type="predicted"/>
<reference evidence="2" key="1">
    <citation type="submission" date="2020-10" db="EMBL/GenBank/DDBJ databases">
        <authorList>
            <person name="Gilroy R."/>
        </authorList>
    </citation>
    <scope>NUCLEOTIDE SEQUENCE</scope>
    <source>
        <strain evidence="2">6086</strain>
    </source>
</reference>
<sequence length="298" mass="34139">MLNFYYPELKDRDWVQPILSASGGLGSEHAFGTMYVWRWTYCRQICRYKDFLLSGFGKDLRAYVVPEGTGDLREAVEVLIEDAKERGIPFRLWGVTKERLEEYESLFPGKFDYLPLRDDADYLYRSEDLIQLAGRKLHGKRNHLAQFNRSYQWTYEEVSRENFKDCMAVAHEWCLKHGSCGEDGHSEENCAVAAALHGFEPLGMKGGLIRIEGKPVAFTVGEEINPRCFVIHFEKAVDGYNGLYAAINHEFAANALSGYEYINREEDMGIEGLRKAKLSYQPAILLEKYMAVPKGETL</sequence>
<dbReference type="InterPro" id="IPR016732">
    <property type="entry name" value="UCP018688"/>
</dbReference>
<evidence type="ECO:0000313" key="2">
    <source>
        <dbReference type="EMBL" id="HIS78836.1"/>
    </source>
</evidence>
<dbReference type="InterPro" id="IPR024320">
    <property type="entry name" value="LPG_synthase_C"/>
</dbReference>
<dbReference type="PIRSF" id="PIRSF018688">
    <property type="entry name" value="UCP018688"/>
    <property type="match status" value="1"/>
</dbReference>
<comment type="caution">
    <text evidence="2">The sequence shown here is derived from an EMBL/GenBank/DDBJ whole genome shotgun (WGS) entry which is preliminary data.</text>
</comment>
<reference evidence="2" key="2">
    <citation type="journal article" date="2021" name="PeerJ">
        <title>Extensive microbial diversity within the chicken gut microbiome revealed by metagenomics and culture.</title>
        <authorList>
            <person name="Gilroy R."/>
            <person name="Ravi A."/>
            <person name="Getino M."/>
            <person name="Pursley I."/>
            <person name="Horton D.L."/>
            <person name="Alikhan N.F."/>
            <person name="Baker D."/>
            <person name="Gharbi K."/>
            <person name="Hall N."/>
            <person name="Watson M."/>
            <person name="Adriaenssens E.M."/>
            <person name="Foster-Nyarko E."/>
            <person name="Jarju S."/>
            <person name="Secka A."/>
            <person name="Antonio M."/>
            <person name="Oren A."/>
            <person name="Chaudhuri R.R."/>
            <person name="La Ragione R."/>
            <person name="Hildebrand F."/>
            <person name="Pallen M.J."/>
        </authorList>
    </citation>
    <scope>NUCLEOTIDE SEQUENCE</scope>
    <source>
        <strain evidence="2">6086</strain>
    </source>
</reference>
<gene>
    <name evidence="2" type="ORF">IAD03_05635</name>
</gene>
<dbReference type="AlphaFoldDB" id="A0A9D1FRZ8"/>
<protein>
    <submittedName>
        <fullName evidence="2">DUF2156 domain-containing protein</fullName>
    </submittedName>
</protein>
<dbReference type="InterPro" id="IPR016181">
    <property type="entry name" value="Acyl_CoA_acyltransferase"/>
</dbReference>
<evidence type="ECO:0000313" key="3">
    <source>
        <dbReference type="Proteomes" id="UP000824141"/>
    </source>
</evidence>
<organism evidence="2 3">
    <name type="scientific">Candidatus Caccousia stercoris</name>
    <dbReference type="NCBI Taxonomy" id="2840723"/>
    <lineage>
        <taxon>Bacteria</taxon>
        <taxon>Bacillati</taxon>
        <taxon>Bacillota</taxon>
        <taxon>Clostridia</taxon>
        <taxon>Eubacteriales</taxon>
        <taxon>Oscillospiraceae</taxon>
        <taxon>Oscillospiraceae incertae sedis</taxon>
        <taxon>Candidatus Caccousia</taxon>
    </lineage>
</organism>
<dbReference type="PANTHER" id="PTHR41373:SF1">
    <property type="entry name" value="PHOSPHATIDYLGLYCEROL LYSYLTRANSFERASE C-TERMINAL DOMAIN-CONTAINING PROTEIN"/>
    <property type="match status" value="1"/>
</dbReference>
<dbReference type="EMBL" id="DVJM01000111">
    <property type="protein sequence ID" value="HIS78836.1"/>
    <property type="molecule type" value="Genomic_DNA"/>
</dbReference>
<feature type="domain" description="Phosphatidylglycerol lysyltransferase C-terminal" evidence="1">
    <location>
        <begin position="26"/>
        <end position="291"/>
    </location>
</feature>
<dbReference type="Proteomes" id="UP000824141">
    <property type="component" value="Unassembled WGS sequence"/>
</dbReference>